<proteinExistence type="predicted"/>
<feature type="transmembrane region" description="Helical" evidence="1">
    <location>
        <begin position="12"/>
        <end position="32"/>
    </location>
</feature>
<dbReference type="RefSeq" id="WP_214475561.1">
    <property type="nucleotide sequence ID" value="NZ_CANKUS010000027.1"/>
</dbReference>
<evidence type="ECO:0000256" key="1">
    <source>
        <dbReference type="SAM" id="Phobius"/>
    </source>
</evidence>
<accession>A0ABX8F8Y6</accession>
<feature type="transmembrane region" description="Helical" evidence="1">
    <location>
        <begin position="93"/>
        <end position="111"/>
    </location>
</feature>
<evidence type="ECO:0000313" key="3">
    <source>
        <dbReference type="Proteomes" id="UP000679247"/>
    </source>
</evidence>
<protein>
    <recommendedName>
        <fullName evidence="4">TraX protein</fullName>
    </recommendedName>
</protein>
<feature type="transmembrane region" description="Helical" evidence="1">
    <location>
        <begin position="162"/>
        <end position="178"/>
    </location>
</feature>
<dbReference type="Pfam" id="PF05857">
    <property type="entry name" value="TraX"/>
    <property type="match status" value="1"/>
</dbReference>
<organism evidence="2 3">
    <name type="scientific">Cytobacillus gottheilii</name>
    <dbReference type="NCBI Taxonomy" id="859144"/>
    <lineage>
        <taxon>Bacteria</taxon>
        <taxon>Bacillati</taxon>
        <taxon>Bacillota</taxon>
        <taxon>Bacilli</taxon>
        <taxon>Bacillales</taxon>
        <taxon>Bacillaceae</taxon>
        <taxon>Cytobacillus</taxon>
    </lineage>
</organism>
<keyword evidence="1" id="KW-0472">Membrane</keyword>
<reference evidence="2 3" key="1">
    <citation type="submission" date="2021-03" db="EMBL/GenBank/DDBJ databases">
        <title>The first data on the complete genome of the tetrodotoxin-producing bacterium.</title>
        <authorList>
            <person name="Melnikova D.I."/>
            <person name="Nijland R."/>
            <person name="Magarlamov T.Y."/>
        </authorList>
    </citation>
    <scope>NUCLEOTIDE SEQUENCE [LARGE SCALE GENOMIC DNA]</scope>
    <source>
        <strain evidence="2 3">1839</strain>
    </source>
</reference>
<keyword evidence="1" id="KW-0812">Transmembrane</keyword>
<gene>
    <name evidence="2" type="ORF">J1899_17855</name>
</gene>
<feature type="transmembrane region" description="Helical" evidence="1">
    <location>
        <begin position="213"/>
        <end position="233"/>
    </location>
</feature>
<evidence type="ECO:0000313" key="2">
    <source>
        <dbReference type="EMBL" id="QVY60824.1"/>
    </source>
</evidence>
<feature type="transmembrane region" description="Helical" evidence="1">
    <location>
        <begin position="184"/>
        <end position="201"/>
    </location>
</feature>
<dbReference type="EMBL" id="CP071709">
    <property type="protein sequence ID" value="QVY60824.1"/>
    <property type="molecule type" value="Genomic_DNA"/>
</dbReference>
<name>A0ABX8F8Y6_9BACI</name>
<keyword evidence="1" id="KW-1133">Transmembrane helix</keyword>
<feature type="transmembrane region" description="Helical" evidence="1">
    <location>
        <begin position="118"/>
        <end position="135"/>
    </location>
</feature>
<dbReference type="InterPro" id="IPR008875">
    <property type="entry name" value="TraX"/>
</dbReference>
<feature type="transmembrane region" description="Helical" evidence="1">
    <location>
        <begin position="38"/>
        <end position="58"/>
    </location>
</feature>
<keyword evidence="3" id="KW-1185">Reference proteome</keyword>
<sequence>MNLQHTKGLNTNVLKVIAIVAMVVDHTAIWLVPDENTLHIILHAFGRLAAPIMCYLIAEGYFYTSNVNKYIKRLFIFALISHFPFVMFLGLEWWQATSVIWTLLMGLIALAVSQKTDISIVIRIGVIILCCLLAYTADWNYIGVLWILFFGIFRGRFKLQMLSYGLIGGILYIIPGLYNLGYESIFRFGILLVIPLFTLYNGTHGRKSKLIKWGFYIFYPLHLFLLYLFRYIIFD</sequence>
<dbReference type="Proteomes" id="UP000679247">
    <property type="component" value="Chromosome"/>
</dbReference>
<feature type="transmembrane region" description="Helical" evidence="1">
    <location>
        <begin position="70"/>
        <end position="87"/>
    </location>
</feature>
<evidence type="ECO:0008006" key="4">
    <source>
        <dbReference type="Google" id="ProtNLM"/>
    </source>
</evidence>